<feature type="transmembrane region" description="Helical" evidence="4">
    <location>
        <begin position="61"/>
        <end position="82"/>
    </location>
</feature>
<dbReference type="Pfam" id="PF02518">
    <property type="entry name" value="HATPase_c"/>
    <property type="match status" value="1"/>
</dbReference>
<dbReference type="InterPro" id="IPR003594">
    <property type="entry name" value="HATPase_dom"/>
</dbReference>
<organism evidence="6 7">
    <name type="scientific">Arachnia rubra</name>
    <dbReference type="NCBI Taxonomy" id="1547448"/>
    <lineage>
        <taxon>Bacteria</taxon>
        <taxon>Bacillati</taxon>
        <taxon>Actinomycetota</taxon>
        <taxon>Actinomycetes</taxon>
        <taxon>Propionibacteriales</taxon>
        <taxon>Propionibacteriaceae</taxon>
        <taxon>Arachnia</taxon>
    </lineage>
</organism>
<sequence>MPGTPPTSAPLGWAQAASSWFRKDYDVLGRVFVVTATVRLVLAIHTVVVSSWFIYPTARNQPGLVVAMVVIVVWTISVTLLLRRPTDRSLWVHLADSAVTCSLILATPLVTEHPYGQSSLAGYWMTGCCLYAAALRGTAAGIAATVATAIPLLVIPPRVTIARIDLVLAILLMSVCVGVLITQFKRTITEQERARIRSVALGERERLSRIVHDGALQVLALVEREGPELGPRGLRLAELAHQSEAQLRNLIRDKKILSDSATAQVDLAAVLDRFQSTRVTVSTMAGQVLVPRLIAEEVEATLVEALKNVDKHAGPDAKVWVLLDQEDSSEVILWVRDNGVGMDLAAANSAGDRGRLGIKDSIVGRMTAIGGSAVLKSTPGEGTEWELRCPVKFGEA</sequence>
<gene>
    <name evidence="6" type="ORF">J5A65_05485</name>
</gene>
<keyword evidence="4" id="KW-1133">Transmembrane helix</keyword>
<proteinExistence type="predicted"/>
<evidence type="ECO:0000259" key="5">
    <source>
        <dbReference type="Pfam" id="PF02518"/>
    </source>
</evidence>
<name>A0ABX7Y7I0_9ACTN</name>
<dbReference type="InterPro" id="IPR050482">
    <property type="entry name" value="Sensor_HK_TwoCompSys"/>
</dbReference>
<feature type="transmembrane region" description="Helical" evidence="4">
    <location>
        <begin position="130"/>
        <end position="154"/>
    </location>
</feature>
<evidence type="ECO:0000256" key="2">
    <source>
        <dbReference type="ARBA" id="ARBA00022777"/>
    </source>
</evidence>
<reference evidence="6 7" key="1">
    <citation type="submission" date="2021-03" db="EMBL/GenBank/DDBJ databases">
        <title>Human Oral Microbial Genomes.</title>
        <authorList>
            <person name="Johnston C.D."/>
            <person name="Chen T."/>
            <person name="Dewhirst F.E."/>
        </authorList>
    </citation>
    <scope>NUCLEOTIDE SEQUENCE [LARGE SCALE GENOMIC DNA]</scope>
    <source>
        <strain evidence="6 7">DSMZ 100122</strain>
    </source>
</reference>
<feature type="domain" description="Histidine kinase/HSP90-like ATPase" evidence="5">
    <location>
        <begin position="299"/>
        <end position="391"/>
    </location>
</feature>
<evidence type="ECO:0000313" key="7">
    <source>
        <dbReference type="Proteomes" id="UP000678513"/>
    </source>
</evidence>
<keyword evidence="1" id="KW-0808">Transferase</keyword>
<keyword evidence="4" id="KW-0472">Membrane</keyword>
<feature type="transmembrane region" description="Helical" evidence="4">
    <location>
        <begin position="166"/>
        <end position="184"/>
    </location>
</feature>
<dbReference type="PANTHER" id="PTHR24421:SF61">
    <property type="entry name" value="OXYGEN SENSOR HISTIDINE KINASE NREB"/>
    <property type="match status" value="1"/>
</dbReference>
<evidence type="ECO:0000256" key="1">
    <source>
        <dbReference type="ARBA" id="ARBA00022679"/>
    </source>
</evidence>
<keyword evidence="2" id="KW-0418">Kinase</keyword>
<feature type="transmembrane region" description="Helical" evidence="4">
    <location>
        <begin position="31"/>
        <end position="55"/>
    </location>
</feature>
<keyword evidence="3" id="KW-0902">Two-component regulatory system</keyword>
<evidence type="ECO:0000256" key="3">
    <source>
        <dbReference type="ARBA" id="ARBA00023012"/>
    </source>
</evidence>
<accession>A0ABX7Y7I0</accession>
<dbReference type="PANTHER" id="PTHR24421">
    <property type="entry name" value="NITRATE/NITRITE SENSOR PROTEIN NARX-RELATED"/>
    <property type="match status" value="1"/>
</dbReference>
<keyword evidence="7" id="KW-1185">Reference proteome</keyword>
<dbReference type="RefSeq" id="WP_212326310.1">
    <property type="nucleotide sequence ID" value="NZ_AP024463.1"/>
</dbReference>
<dbReference type="CDD" id="cd16917">
    <property type="entry name" value="HATPase_UhpB-NarQ-NarX-like"/>
    <property type="match status" value="1"/>
</dbReference>
<dbReference type="EMBL" id="CP072384">
    <property type="protein sequence ID" value="QUC09174.1"/>
    <property type="molecule type" value="Genomic_DNA"/>
</dbReference>
<protein>
    <recommendedName>
        <fullName evidence="5">Histidine kinase/HSP90-like ATPase domain-containing protein</fullName>
    </recommendedName>
</protein>
<dbReference type="Proteomes" id="UP000678513">
    <property type="component" value="Chromosome"/>
</dbReference>
<dbReference type="Gene3D" id="3.30.565.10">
    <property type="entry name" value="Histidine kinase-like ATPase, C-terminal domain"/>
    <property type="match status" value="1"/>
</dbReference>
<evidence type="ECO:0000256" key="4">
    <source>
        <dbReference type="SAM" id="Phobius"/>
    </source>
</evidence>
<dbReference type="InterPro" id="IPR036890">
    <property type="entry name" value="HATPase_C_sf"/>
</dbReference>
<evidence type="ECO:0000313" key="6">
    <source>
        <dbReference type="EMBL" id="QUC09174.1"/>
    </source>
</evidence>
<keyword evidence="4" id="KW-0812">Transmembrane</keyword>
<dbReference type="SUPFAM" id="SSF55874">
    <property type="entry name" value="ATPase domain of HSP90 chaperone/DNA topoisomerase II/histidine kinase"/>
    <property type="match status" value="1"/>
</dbReference>